<protein>
    <submittedName>
        <fullName evidence="2">Uncharacterized protein</fullName>
    </submittedName>
</protein>
<organism evidence="2 3">
    <name type="scientific">Xylanibacter ruminicola</name>
    <name type="common">Prevotella ruminicola</name>
    <dbReference type="NCBI Taxonomy" id="839"/>
    <lineage>
        <taxon>Bacteria</taxon>
        <taxon>Pseudomonadati</taxon>
        <taxon>Bacteroidota</taxon>
        <taxon>Bacteroidia</taxon>
        <taxon>Bacteroidales</taxon>
        <taxon>Prevotellaceae</taxon>
        <taxon>Xylanibacter</taxon>
    </lineage>
</organism>
<dbReference type="EMBL" id="FRBD01000003">
    <property type="protein sequence ID" value="SHK45546.1"/>
    <property type="molecule type" value="Genomic_DNA"/>
</dbReference>
<sequence>MRKIFVILIMAITLSASAKKYVSGSPWPAKGYKLSTWVTPMEYTAIEVQRFDKCDVFYLKLVPLGAKNGEFCFLPISYEVADSILMFTCTDEYLPKKAERKQWIREFLKATGIQHPMNQTEWTWYKPRRQYINRVTYNSSAYWKKFDASEAWLSYCNQRGLDPKTGDKRKQVSAEGMMAFMQAVRSVLPIMAAGANNRTLYDKIVTTGGY</sequence>
<dbReference type="AlphaFoldDB" id="A0A1M6SLN5"/>
<gene>
    <name evidence="2" type="ORF">SAMN05216463_103251</name>
</gene>
<accession>A0A1M6SLN5</accession>
<feature type="chain" id="PRO_5012206702" evidence="1">
    <location>
        <begin position="19"/>
        <end position="210"/>
    </location>
</feature>
<proteinExistence type="predicted"/>
<keyword evidence="1" id="KW-0732">Signal</keyword>
<feature type="signal peptide" evidence="1">
    <location>
        <begin position="1"/>
        <end position="18"/>
    </location>
</feature>
<name>A0A1M6SLN5_XYLRU</name>
<dbReference type="RefSeq" id="WP_073205371.1">
    <property type="nucleotide sequence ID" value="NZ_FRBD01000003.1"/>
</dbReference>
<dbReference type="Proteomes" id="UP000184130">
    <property type="component" value="Unassembled WGS sequence"/>
</dbReference>
<evidence type="ECO:0000313" key="2">
    <source>
        <dbReference type="EMBL" id="SHK45546.1"/>
    </source>
</evidence>
<evidence type="ECO:0000313" key="3">
    <source>
        <dbReference type="Proteomes" id="UP000184130"/>
    </source>
</evidence>
<evidence type="ECO:0000256" key="1">
    <source>
        <dbReference type="SAM" id="SignalP"/>
    </source>
</evidence>
<reference evidence="2 3" key="1">
    <citation type="submission" date="2016-11" db="EMBL/GenBank/DDBJ databases">
        <authorList>
            <person name="Jaros S."/>
            <person name="Januszkiewicz K."/>
            <person name="Wedrychowicz H."/>
        </authorList>
    </citation>
    <scope>NUCLEOTIDE SEQUENCE [LARGE SCALE GENOMIC DNA]</scope>
    <source>
        <strain evidence="2 3">KHT3</strain>
    </source>
</reference>